<reference evidence="8 9" key="2">
    <citation type="submission" date="2016-08" db="EMBL/GenBank/DDBJ databases">
        <title>Pervasive Adenine N6-methylation of Active Genes in Fungi.</title>
        <authorList>
            <consortium name="DOE Joint Genome Institute"/>
            <person name="Mondo S.J."/>
            <person name="Dannebaum R.O."/>
            <person name="Kuo R.C."/>
            <person name="Labutti K."/>
            <person name="Haridas S."/>
            <person name="Kuo A."/>
            <person name="Salamov A."/>
            <person name="Ahrendt S.R."/>
            <person name="Lipzen A."/>
            <person name="Sullivan W."/>
            <person name="Andreopoulos W.B."/>
            <person name="Clum A."/>
            <person name="Lindquist E."/>
            <person name="Daum C."/>
            <person name="Ramamoorthy G.K."/>
            <person name="Gryganskyi A."/>
            <person name="Culley D."/>
            <person name="Magnuson J.K."/>
            <person name="James T.Y."/>
            <person name="O'Malley M.A."/>
            <person name="Stajich J.E."/>
            <person name="Spatafora J.W."/>
            <person name="Visel A."/>
            <person name="Grigoriev I.V."/>
        </authorList>
    </citation>
    <scope>NUCLEOTIDE SEQUENCE [LARGE SCALE GENOMIC DNA]</scope>
    <source>
        <strain evidence="8 9">S4</strain>
    </source>
</reference>
<keyword evidence="9" id="KW-1185">Reference proteome</keyword>
<evidence type="ECO:0000259" key="7">
    <source>
        <dbReference type="Pfam" id="PF03151"/>
    </source>
</evidence>
<dbReference type="Proteomes" id="UP000193944">
    <property type="component" value="Unassembled WGS sequence"/>
</dbReference>
<keyword evidence="4 6" id="KW-0472">Membrane</keyword>
<feature type="domain" description="Sugar phosphate transporter" evidence="7">
    <location>
        <begin position="83"/>
        <end position="381"/>
    </location>
</feature>
<evidence type="ECO:0000256" key="2">
    <source>
        <dbReference type="ARBA" id="ARBA00022692"/>
    </source>
</evidence>
<dbReference type="InterPro" id="IPR004853">
    <property type="entry name" value="Sugar_P_trans_dom"/>
</dbReference>
<reference evidence="8 9" key="1">
    <citation type="submission" date="2016-08" db="EMBL/GenBank/DDBJ databases">
        <title>A Parts List for Fungal Cellulosomes Revealed by Comparative Genomics.</title>
        <authorList>
            <consortium name="DOE Joint Genome Institute"/>
            <person name="Haitjema C.H."/>
            <person name="Gilmore S.P."/>
            <person name="Henske J.K."/>
            <person name="Solomon K.V."/>
            <person name="De Groot R."/>
            <person name="Kuo A."/>
            <person name="Mondo S.J."/>
            <person name="Salamov A.A."/>
            <person name="Labutti K."/>
            <person name="Zhao Z."/>
            <person name="Chiniquy J."/>
            <person name="Barry K."/>
            <person name="Brewer H.M."/>
            <person name="Purvine S.O."/>
            <person name="Wright A.T."/>
            <person name="Boxma B."/>
            <person name="Van Alen T."/>
            <person name="Hackstein J.H."/>
            <person name="Baker S.E."/>
            <person name="Grigoriev I.V."/>
            <person name="O'Malley M.A."/>
        </authorList>
    </citation>
    <scope>NUCLEOTIDE SEQUENCE [LARGE SCALE GENOMIC DNA]</scope>
    <source>
        <strain evidence="8 9">S4</strain>
    </source>
</reference>
<feature type="region of interest" description="Disordered" evidence="5">
    <location>
        <begin position="1"/>
        <end position="27"/>
    </location>
</feature>
<evidence type="ECO:0000313" key="8">
    <source>
        <dbReference type="EMBL" id="ORX78426.1"/>
    </source>
</evidence>
<dbReference type="EMBL" id="MCFG01000210">
    <property type="protein sequence ID" value="ORX78426.1"/>
    <property type="molecule type" value="Genomic_DNA"/>
</dbReference>
<feature type="transmembrane region" description="Helical" evidence="6">
    <location>
        <begin position="307"/>
        <end position="325"/>
    </location>
</feature>
<organism evidence="8 9">
    <name type="scientific">Anaeromyces robustus</name>
    <dbReference type="NCBI Taxonomy" id="1754192"/>
    <lineage>
        <taxon>Eukaryota</taxon>
        <taxon>Fungi</taxon>
        <taxon>Fungi incertae sedis</taxon>
        <taxon>Chytridiomycota</taxon>
        <taxon>Chytridiomycota incertae sedis</taxon>
        <taxon>Neocallimastigomycetes</taxon>
        <taxon>Neocallimastigales</taxon>
        <taxon>Neocallimastigaceae</taxon>
        <taxon>Anaeromyces</taxon>
    </lineage>
</organism>
<evidence type="ECO:0000256" key="5">
    <source>
        <dbReference type="SAM" id="MobiDB-lite"/>
    </source>
</evidence>
<gene>
    <name evidence="8" type="ORF">BCR32DRAFT_282264</name>
</gene>
<dbReference type="Pfam" id="PF03151">
    <property type="entry name" value="TPT"/>
    <property type="match status" value="1"/>
</dbReference>
<dbReference type="GO" id="GO:0016020">
    <property type="term" value="C:membrane"/>
    <property type="evidence" value="ECO:0007669"/>
    <property type="project" value="UniProtKB-SubCell"/>
</dbReference>
<sequence>MGKPKQSLFETDEDSLLPQTPIDDGDDIEEEFSETNINITDNNNNNTQNIQNTNYNNSDDNYKLEVQNFVQAKEQKVSAGIVKIALYILSWYTLSICLSIFNKWFFGKTHFNFPFSLFTTFVHTIVQFTWSFVTILLYPKYKSTAKLTTKNFFMNVFPCGAATGLDIGLSNTSLKSITLTFYTMIKSSTPVFVLLFAFLFSLEKPSVKLIGIIVIIVFGVFIMVMEETEFNFFGFMEVVIATVLGGLRWSMTQILLQKESLGLTNPIVTNFYLTPVMAFTVFVFSVLHEGIGSILSSSFFSGIFKTIQTLGYMCFGGSIAFLMIIAEYNIIMNTGVVTLSVAGIFKEIIVLVCSHFIFHDTFTTQAVIGLIISLIGIGLYNYHKIQLAKQKEYIAYENTILCDGEIDFFVLDDEDGNKLYELTNANTKLNKDIERSNVKSLNYAPRDKKQKVIFDQNTVNIQDNTSNVIASPSSTTNPNA</sequence>
<dbReference type="AlphaFoldDB" id="A0A1Y1WZ13"/>
<evidence type="ECO:0000313" key="9">
    <source>
        <dbReference type="Proteomes" id="UP000193944"/>
    </source>
</evidence>
<feature type="transmembrane region" description="Helical" evidence="6">
    <location>
        <begin position="151"/>
        <end position="169"/>
    </location>
</feature>
<evidence type="ECO:0000256" key="1">
    <source>
        <dbReference type="ARBA" id="ARBA00004141"/>
    </source>
</evidence>
<evidence type="ECO:0000256" key="6">
    <source>
        <dbReference type="SAM" id="Phobius"/>
    </source>
</evidence>
<evidence type="ECO:0000256" key="3">
    <source>
        <dbReference type="ARBA" id="ARBA00022989"/>
    </source>
</evidence>
<feature type="transmembrane region" description="Helical" evidence="6">
    <location>
        <begin position="267"/>
        <end position="287"/>
    </location>
</feature>
<feature type="transmembrane region" description="Helical" evidence="6">
    <location>
        <begin position="84"/>
        <end position="105"/>
    </location>
</feature>
<comment type="subcellular location">
    <subcellularLocation>
        <location evidence="1">Membrane</location>
        <topology evidence="1">Multi-pass membrane protein</topology>
    </subcellularLocation>
</comment>
<protein>
    <submittedName>
        <fullName evidence="8">TPT-domain-containing protein</fullName>
    </submittedName>
</protein>
<comment type="caution">
    <text evidence="8">The sequence shown here is derived from an EMBL/GenBank/DDBJ whole genome shotgun (WGS) entry which is preliminary data.</text>
</comment>
<keyword evidence="2 6" id="KW-0812">Transmembrane</keyword>
<feature type="transmembrane region" description="Helical" evidence="6">
    <location>
        <begin position="117"/>
        <end position="139"/>
    </location>
</feature>
<accession>A0A1Y1WZ13</accession>
<dbReference type="SUPFAM" id="SSF103481">
    <property type="entry name" value="Multidrug resistance efflux transporter EmrE"/>
    <property type="match status" value="1"/>
</dbReference>
<feature type="transmembrane region" description="Helical" evidence="6">
    <location>
        <begin position="207"/>
        <end position="224"/>
    </location>
</feature>
<keyword evidence="3 6" id="KW-1133">Transmembrane helix</keyword>
<feature type="transmembrane region" description="Helical" evidence="6">
    <location>
        <begin position="337"/>
        <end position="358"/>
    </location>
</feature>
<dbReference type="STRING" id="1754192.A0A1Y1WZ13"/>
<dbReference type="InterPro" id="IPR050186">
    <property type="entry name" value="TPT_transporter"/>
</dbReference>
<feature type="transmembrane region" description="Helical" evidence="6">
    <location>
        <begin position="230"/>
        <end position="247"/>
    </location>
</feature>
<feature type="transmembrane region" description="Helical" evidence="6">
    <location>
        <begin position="364"/>
        <end position="382"/>
    </location>
</feature>
<feature type="transmembrane region" description="Helical" evidence="6">
    <location>
        <begin position="181"/>
        <end position="200"/>
    </location>
</feature>
<dbReference type="InterPro" id="IPR037185">
    <property type="entry name" value="EmrE-like"/>
</dbReference>
<proteinExistence type="predicted"/>
<dbReference type="OrthoDB" id="18894at2759"/>
<name>A0A1Y1WZ13_9FUNG</name>
<dbReference type="PANTHER" id="PTHR11132">
    <property type="entry name" value="SOLUTE CARRIER FAMILY 35"/>
    <property type="match status" value="1"/>
</dbReference>
<evidence type="ECO:0000256" key="4">
    <source>
        <dbReference type="ARBA" id="ARBA00023136"/>
    </source>
</evidence>